<dbReference type="Pfam" id="PF21712">
    <property type="entry name" value="RASSF8-10_RA"/>
    <property type="match status" value="1"/>
</dbReference>
<comment type="caution">
    <text evidence="2">The sequence shown here is derived from an EMBL/GenBank/DDBJ whole genome shotgun (WGS) entry which is preliminary data.</text>
</comment>
<organism evidence="2 3">
    <name type="scientific">Rhamnusium bicolor</name>
    <dbReference type="NCBI Taxonomy" id="1586634"/>
    <lineage>
        <taxon>Eukaryota</taxon>
        <taxon>Metazoa</taxon>
        <taxon>Ecdysozoa</taxon>
        <taxon>Arthropoda</taxon>
        <taxon>Hexapoda</taxon>
        <taxon>Insecta</taxon>
        <taxon>Pterygota</taxon>
        <taxon>Neoptera</taxon>
        <taxon>Endopterygota</taxon>
        <taxon>Coleoptera</taxon>
        <taxon>Polyphaga</taxon>
        <taxon>Cucujiformia</taxon>
        <taxon>Chrysomeloidea</taxon>
        <taxon>Cerambycidae</taxon>
        <taxon>Lepturinae</taxon>
        <taxon>Rhagiini</taxon>
        <taxon>Rhamnusium</taxon>
    </lineage>
</organism>
<keyword evidence="3" id="KW-1185">Reference proteome</keyword>
<sequence>MLGYGMIVRVFGDGAPTEVPVTPETTTSDVIECCRDPGEESCDLIAVCPEHGGKFLDKPKLLLVHV</sequence>
<dbReference type="Gene3D" id="3.10.20.90">
    <property type="entry name" value="Phosphatidylinositol 3-kinase Catalytic Subunit, Chain A, domain 1"/>
    <property type="match status" value="1"/>
</dbReference>
<name>A0AAV8X311_9CUCU</name>
<reference evidence="2" key="1">
    <citation type="journal article" date="2023" name="Insect Mol. Biol.">
        <title>Genome sequencing provides insights into the evolution of gene families encoding plant cell wall-degrading enzymes in longhorned beetles.</title>
        <authorList>
            <person name="Shin N.R."/>
            <person name="Okamura Y."/>
            <person name="Kirsch R."/>
            <person name="Pauchet Y."/>
        </authorList>
    </citation>
    <scope>NUCLEOTIDE SEQUENCE</scope>
    <source>
        <strain evidence="2">RBIC_L_NR</strain>
    </source>
</reference>
<gene>
    <name evidence="2" type="ORF">NQ314_014718</name>
</gene>
<dbReference type="EMBL" id="JANEYF010004054">
    <property type="protein sequence ID" value="KAJ8932351.1"/>
    <property type="molecule type" value="Genomic_DNA"/>
</dbReference>
<evidence type="ECO:0000259" key="1">
    <source>
        <dbReference type="Pfam" id="PF21712"/>
    </source>
</evidence>
<evidence type="ECO:0000313" key="2">
    <source>
        <dbReference type="EMBL" id="KAJ8932351.1"/>
    </source>
</evidence>
<protein>
    <recommendedName>
        <fullName evidence="1">Ras association domain-containing protein</fullName>
    </recommendedName>
</protein>
<accession>A0AAV8X311</accession>
<feature type="domain" description="Ras association" evidence="1">
    <location>
        <begin position="6"/>
        <end position="48"/>
    </location>
</feature>
<dbReference type="InterPro" id="IPR048945">
    <property type="entry name" value="RASSF8/10_RA"/>
</dbReference>
<proteinExistence type="predicted"/>
<dbReference type="Proteomes" id="UP001162156">
    <property type="component" value="Unassembled WGS sequence"/>
</dbReference>
<evidence type="ECO:0000313" key="3">
    <source>
        <dbReference type="Proteomes" id="UP001162156"/>
    </source>
</evidence>
<dbReference type="AlphaFoldDB" id="A0AAV8X311"/>